<evidence type="ECO:0000256" key="1">
    <source>
        <dbReference type="SAM" id="SignalP"/>
    </source>
</evidence>
<comment type="caution">
    <text evidence="2">The sequence shown here is derived from an EMBL/GenBank/DDBJ whole genome shotgun (WGS) entry which is preliminary data.</text>
</comment>
<feature type="signal peptide" evidence="1">
    <location>
        <begin position="1"/>
        <end position="21"/>
    </location>
</feature>
<sequence>MQIWAIAYFHVFNHTLGFVNGAGPPGGCCSQLGHACLRMPISDDLHLLHILVDICMWLMEDLDEMSFKRYGYS</sequence>
<evidence type="ECO:0000313" key="3">
    <source>
        <dbReference type="Proteomes" id="UP000825935"/>
    </source>
</evidence>
<keyword evidence="1" id="KW-0732">Signal</keyword>
<evidence type="ECO:0000313" key="2">
    <source>
        <dbReference type="EMBL" id="KAH7352274.1"/>
    </source>
</evidence>
<gene>
    <name evidence="2" type="ORF">KP509_19G037800</name>
</gene>
<accession>A0A8T2SN29</accession>
<keyword evidence="3" id="KW-1185">Reference proteome</keyword>
<protein>
    <submittedName>
        <fullName evidence="2">Uncharacterized protein</fullName>
    </submittedName>
</protein>
<organism evidence="2 3">
    <name type="scientific">Ceratopteris richardii</name>
    <name type="common">Triangle waterfern</name>
    <dbReference type="NCBI Taxonomy" id="49495"/>
    <lineage>
        <taxon>Eukaryota</taxon>
        <taxon>Viridiplantae</taxon>
        <taxon>Streptophyta</taxon>
        <taxon>Embryophyta</taxon>
        <taxon>Tracheophyta</taxon>
        <taxon>Polypodiopsida</taxon>
        <taxon>Polypodiidae</taxon>
        <taxon>Polypodiales</taxon>
        <taxon>Pteridineae</taxon>
        <taxon>Pteridaceae</taxon>
        <taxon>Parkerioideae</taxon>
        <taxon>Ceratopteris</taxon>
    </lineage>
</organism>
<proteinExistence type="predicted"/>
<dbReference type="EMBL" id="CM035424">
    <property type="protein sequence ID" value="KAH7352274.1"/>
    <property type="molecule type" value="Genomic_DNA"/>
</dbReference>
<dbReference type="AlphaFoldDB" id="A0A8T2SN29"/>
<name>A0A8T2SN29_CERRI</name>
<dbReference type="Proteomes" id="UP000825935">
    <property type="component" value="Chromosome 19"/>
</dbReference>
<reference evidence="2" key="1">
    <citation type="submission" date="2021-08" db="EMBL/GenBank/DDBJ databases">
        <title>WGS assembly of Ceratopteris richardii.</title>
        <authorList>
            <person name="Marchant D.B."/>
            <person name="Chen G."/>
            <person name="Jenkins J."/>
            <person name="Shu S."/>
            <person name="Leebens-Mack J."/>
            <person name="Grimwood J."/>
            <person name="Schmutz J."/>
            <person name="Soltis P."/>
            <person name="Soltis D."/>
            <person name="Chen Z.-H."/>
        </authorList>
    </citation>
    <scope>NUCLEOTIDE SEQUENCE</scope>
    <source>
        <strain evidence="2">Whitten #5841</strain>
        <tissue evidence="2">Leaf</tissue>
    </source>
</reference>
<feature type="chain" id="PRO_5035789243" evidence="1">
    <location>
        <begin position="22"/>
        <end position="73"/>
    </location>
</feature>